<dbReference type="GO" id="GO:0000014">
    <property type="term" value="F:single-stranded DNA endodeoxyribonuclease activity"/>
    <property type="evidence" value="ECO:0007669"/>
    <property type="project" value="TreeGrafter"/>
</dbReference>
<dbReference type="InterPro" id="IPR040255">
    <property type="entry name" value="Non-specific_endonuclease"/>
</dbReference>
<dbReference type="SUPFAM" id="SSF54060">
    <property type="entry name" value="His-Me finger endonucleases"/>
    <property type="match status" value="1"/>
</dbReference>
<dbReference type="InterPro" id="IPR044929">
    <property type="entry name" value="DNA/RNA_non-sp_Endonuclease_sf"/>
</dbReference>
<dbReference type="InterPro" id="IPR001604">
    <property type="entry name" value="Endo_G_ENPP1-like_dom"/>
</dbReference>
<reference evidence="2" key="1">
    <citation type="submission" date="2017-01" db="EMBL/GenBank/DDBJ databases">
        <title>Draft genome sequence of uncultured bacilliform virus purified from snow crab.</title>
        <authorList>
            <person name="Takano T."/>
        </authorList>
    </citation>
    <scope>NUCLEOTIDE SEQUENCE</scope>
    <source>
        <strain evidence="2">Isolate_1</strain>
    </source>
</reference>
<proteinExistence type="predicted"/>
<comment type="caution">
    <text evidence="2">The sequence shown here is derived from an EMBL/GenBank/DDBJ whole genome shotgun (WGS) entry which is preliminary data.</text>
</comment>
<protein>
    <recommendedName>
        <fullName evidence="1">DNA/RNA non-specific endonuclease/pyrophosphatase/phosphodiesterase domain-containing protein</fullName>
    </recommendedName>
</protein>
<evidence type="ECO:0000259" key="1">
    <source>
        <dbReference type="Pfam" id="PF01223"/>
    </source>
</evidence>
<dbReference type="GO" id="GO:0003676">
    <property type="term" value="F:nucleic acid binding"/>
    <property type="evidence" value="ECO:0007669"/>
    <property type="project" value="InterPro"/>
</dbReference>
<name>A0A1Q3DLJ3_9VIRU</name>
<organism evidence="2">
    <name type="scientific">Chionoecetes opilio bacilliform virus</name>
    <dbReference type="NCBI Taxonomy" id="1825681"/>
    <lineage>
        <taxon>Viruses</taxon>
        <taxon>Viruses incertae sedis</taxon>
        <taxon>Naldaviricetes</taxon>
        <taxon>Nimaviridae</taxon>
    </lineage>
</organism>
<dbReference type="EMBL" id="BDLS01000002">
    <property type="protein sequence ID" value="GAV93249.1"/>
    <property type="molecule type" value="Genomic_DNA"/>
</dbReference>
<evidence type="ECO:0000313" key="2">
    <source>
        <dbReference type="EMBL" id="GAV93249.1"/>
    </source>
</evidence>
<dbReference type="InterPro" id="IPR044925">
    <property type="entry name" value="His-Me_finger_sf"/>
</dbReference>
<dbReference type="PANTHER" id="PTHR13966">
    <property type="entry name" value="ENDONUCLEASE RELATED"/>
    <property type="match status" value="1"/>
</dbReference>
<accession>A0A1Q3DLJ3</accession>
<sequence length="152" mass="17638">MREEDDDDLIDTGIRTVFKYSKKIFGDINPRYYFSKKNQRLNNLLIGNNFMARGHLAPAADFFLACERWATFSLSNVVPQWQTHNNGRWKAIENLARHLDGAAIAETGPYYKSPKKFLDSERSLFPIPHFLYKKVWDEKGVLLLDALDIVDI</sequence>
<dbReference type="Pfam" id="PF01223">
    <property type="entry name" value="Endonuclease_NS"/>
    <property type="match status" value="1"/>
</dbReference>
<feature type="domain" description="DNA/RNA non-specific endonuclease/pyrophosphatase/phosphodiesterase" evidence="1">
    <location>
        <begin position="37"/>
        <end position="140"/>
    </location>
</feature>
<gene>
    <name evidence="2" type="ORF">SCV_129</name>
</gene>
<dbReference type="GO" id="GO:0004521">
    <property type="term" value="F:RNA endonuclease activity"/>
    <property type="evidence" value="ECO:0007669"/>
    <property type="project" value="TreeGrafter"/>
</dbReference>
<dbReference type="Gene3D" id="3.40.570.10">
    <property type="entry name" value="Extracellular Endonuclease, subunit A"/>
    <property type="match status" value="1"/>
</dbReference>
<dbReference type="GO" id="GO:0046872">
    <property type="term" value="F:metal ion binding"/>
    <property type="evidence" value="ECO:0007669"/>
    <property type="project" value="InterPro"/>
</dbReference>
<dbReference type="PANTHER" id="PTHR13966:SF19">
    <property type="entry name" value="NUCLEASE EXOG, MITOCHONDRIAL"/>
    <property type="match status" value="1"/>
</dbReference>